<dbReference type="EMBL" id="LT594323">
    <property type="protein sequence ID" value="SBT40904.1"/>
    <property type="molecule type" value="Genomic_DNA"/>
</dbReference>
<accession>A0A1A8ZAK9</accession>
<keyword evidence="2" id="KW-1185">Reference proteome</keyword>
<sequence length="118" mass="12892">MTGPDDAEVAYLRQVTALARDLVAADDPYEPALEISGVSAQASLEVEPAGYVWLIWGDLTDRMELRPDEDEQSAAEMLRAARAWLALDLTDRAAVAGYLEHWVHDVCGYARRTGSDAG</sequence>
<dbReference type="STRING" id="261654.GA0070611_1429"/>
<name>A0A1A8ZAK9_9ACTN</name>
<dbReference type="OrthoDB" id="3398756at2"/>
<gene>
    <name evidence="1" type="ORF">GA0070611_1429</name>
</gene>
<organism evidence="1 2">
    <name type="scientific">Micromonospora auratinigra</name>
    <dbReference type="NCBI Taxonomy" id="261654"/>
    <lineage>
        <taxon>Bacteria</taxon>
        <taxon>Bacillati</taxon>
        <taxon>Actinomycetota</taxon>
        <taxon>Actinomycetes</taxon>
        <taxon>Micromonosporales</taxon>
        <taxon>Micromonosporaceae</taxon>
        <taxon>Micromonospora</taxon>
    </lineage>
</organism>
<dbReference type="Proteomes" id="UP000199385">
    <property type="component" value="Chromosome I"/>
</dbReference>
<reference evidence="2" key="1">
    <citation type="submission" date="2016-06" db="EMBL/GenBank/DDBJ databases">
        <authorList>
            <person name="Varghese N."/>
            <person name="Submissions Spin"/>
        </authorList>
    </citation>
    <scope>NUCLEOTIDE SEQUENCE [LARGE SCALE GENOMIC DNA]</scope>
    <source>
        <strain evidence="2">DSM 44815</strain>
    </source>
</reference>
<dbReference type="PATRIC" id="fig|261654.4.peg.1456"/>
<evidence type="ECO:0000313" key="2">
    <source>
        <dbReference type="Proteomes" id="UP000199385"/>
    </source>
</evidence>
<evidence type="ECO:0000313" key="1">
    <source>
        <dbReference type="EMBL" id="SBT40904.1"/>
    </source>
</evidence>
<dbReference type="AlphaFoldDB" id="A0A1A8ZAK9"/>
<dbReference type="RefSeq" id="WP_091659476.1">
    <property type="nucleotide sequence ID" value="NZ_LT594323.1"/>
</dbReference>
<proteinExistence type="predicted"/>
<protein>
    <submittedName>
        <fullName evidence="1">Uncharacterized protein</fullName>
    </submittedName>
</protein>